<proteinExistence type="predicted"/>
<dbReference type="Proteomes" id="UP001433508">
    <property type="component" value="Unassembled WGS sequence"/>
</dbReference>
<keyword evidence="1" id="KW-0687">Ribonucleoprotein</keyword>
<reference evidence="2" key="1">
    <citation type="journal article" date="2024" name="Front. Bioeng. Biotechnol.">
        <title>Genome-scale model development and genomic sequencing of the oleaginous clade Lipomyces.</title>
        <authorList>
            <person name="Czajka J.J."/>
            <person name="Han Y."/>
            <person name="Kim J."/>
            <person name="Mondo S.J."/>
            <person name="Hofstad B.A."/>
            <person name="Robles A."/>
            <person name="Haridas S."/>
            <person name="Riley R."/>
            <person name="LaButti K."/>
            <person name="Pangilinan J."/>
            <person name="Andreopoulos W."/>
            <person name="Lipzen A."/>
            <person name="Yan J."/>
            <person name="Wang M."/>
            <person name="Ng V."/>
            <person name="Grigoriev I.V."/>
            <person name="Spatafora J.W."/>
            <person name="Magnuson J.K."/>
            <person name="Baker S.E."/>
            <person name="Pomraning K.R."/>
        </authorList>
    </citation>
    <scope>NUCLEOTIDE SEQUENCE [LARGE SCALE GENOMIC DNA]</scope>
    <source>
        <strain evidence="2">CBS 7786</strain>
    </source>
</reference>
<comment type="caution">
    <text evidence="1">The sequence shown here is derived from an EMBL/GenBank/DDBJ whole genome shotgun (WGS) entry which is preliminary data.</text>
</comment>
<keyword evidence="1" id="KW-0689">Ribosomal protein</keyword>
<keyword evidence="2" id="KW-1185">Reference proteome</keyword>
<accession>A0ACC3SWS8</accession>
<sequence length="125" mass="14108">MAQRLAYRKRNPYNTRSNKVKIVKTPGGKLVYQHVQKTPSRVKCGACELYLPGIPALRPRQFATISKPKKTVQRAYGGVLCGQCIRDRIVRAFLIEEQKIVKKVVKATETAPKAEKPKKKSSSKK</sequence>
<gene>
    <name evidence="1" type="ORF">V1525DRAFT_363623</name>
</gene>
<name>A0ACC3SWS8_LIPKO</name>
<dbReference type="EMBL" id="MU971396">
    <property type="protein sequence ID" value="KAK9236089.1"/>
    <property type="molecule type" value="Genomic_DNA"/>
</dbReference>
<evidence type="ECO:0000313" key="1">
    <source>
        <dbReference type="EMBL" id="KAK9236089.1"/>
    </source>
</evidence>
<evidence type="ECO:0000313" key="2">
    <source>
        <dbReference type="Proteomes" id="UP001433508"/>
    </source>
</evidence>
<protein>
    <submittedName>
        <fullName evidence="1">Ribosomal protein L34e-domain-containing protein</fullName>
    </submittedName>
</protein>
<organism evidence="1 2">
    <name type="scientific">Lipomyces kononenkoae</name>
    <name type="common">Yeast</name>
    <dbReference type="NCBI Taxonomy" id="34357"/>
    <lineage>
        <taxon>Eukaryota</taxon>
        <taxon>Fungi</taxon>
        <taxon>Dikarya</taxon>
        <taxon>Ascomycota</taxon>
        <taxon>Saccharomycotina</taxon>
        <taxon>Lipomycetes</taxon>
        <taxon>Lipomycetales</taxon>
        <taxon>Lipomycetaceae</taxon>
        <taxon>Lipomyces</taxon>
    </lineage>
</organism>